<reference evidence="3 4" key="1">
    <citation type="submission" date="2015-02" db="EMBL/GenBank/DDBJ databases">
        <authorList>
            <person name="Gomez-Escribano P.J."/>
        </authorList>
    </citation>
    <scope>NUCLEOTIDE SEQUENCE [LARGE SCALE GENOMIC DNA]</scope>
    <source>
        <strain evidence="4">C34 (DSM 42122 / NRRL B-24963)</strain>
    </source>
</reference>
<sequence>MKTAIPANVTWGIMSTAADASHDDRADPVPPLHQHLSDQCFSLPIGSLLPADSPRLGGENMQHVRLMAELDEELQPIIVHKDSMRVIDGMHRLLARIERGCTTIQVRYFHGNDSEAFLFAVQSNTAHGLPLTREERRAAARRIISTFPEMSDRALAKLTGLAQQTVTKIRHQLPSGRTGEKRIGVDGRVRPLNPGKQRRIAEEFLRENPNASLRQIARAAGISPSTAHDVRRRATRRHSPREPLPERPARRGENQPSRPEYLRTLELLARDPSVRQTEAGRLLVQWLRLTAAINKNHKLIVNSIPEHCAEIAAQAMRLCMSNLDEFARRLEQQ</sequence>
<feature type="compositionally biased region" description="Basic and acidic residues" evidence="1">
    <location>
        <begin position="178"/>
        <end position="189"/>
    </location>
</feature>
<evidence type="ECO:0000259" key="2">
    <source>
        <dbReference type="SMART" id="SM00470"/>
    </source>
</evidence>
<evidence type="ECO:0000256" key="1">
    <source>
        <dbReference type="SAM" id="MobiDB-lite"/>
    </source>
</evidence>
<dbReference type="InterPro" id="IPR003115">
    <property type="entry name" value="ParB_N"/>
</dbReference>
<feature type="region of interest" description="Disordered" evidence="1">
    <location>
        <begin position="172"/>
        <end position="197"/>
    </location>
</feature>
<dbReference type="RefSeq" id="WP_078648039.1">
    <property type="nucleotide sequence ID" value="NZ_AZSD01000044.1"/>
</dbReference>
<dbReference type="InterPro" id="IPR036086">
    <property type="entry name" value="ParB/Sulfiredoxin_sf"/>
</dbReference>
<dbReference type="EMBL" id="LN831790">
    <property type="protein sequence ID" value="CQR59647.1"/>
    <property type="molecule type" value="Genomic_DNA"/>
</dbReference>
<feature type="region of interest" description="Disordered" evidence="1">
    <location>
        <begin position="219"/>
        <end position="259"/>
    </location>
</feature>
<dbReference type="Proteomes" id="UP000035016">
    <property type="component" value="Chromosome Chromosome"/>
</dbReference>
<evidence type="ECO:0000313" key="3">
    <source>
        <dbReference type="EMBL" id="CQR59647.1"/>
    </source>
</evidence>
<accession>A0A0F7VQD9</accession>
<name>A0A0F7VQD9_STRLW</name>
<feature type="compositionally biased region" description="Basic and acidic residues" evidence="1">
    <location>
        <begin position="240"/>
        <end position="253"/>
    </location>
</feature>
<protein>
    <submittedName>
        <fullName evidence="3">Streptomycin biosynthesis operon possible regulatory protein</fullName>
    </submittedName>
</protein>
<dbReference type="SMART" id="SM00470">
    <property type="entry name" value="ParB"/>
    <property type="match status" value="1"/>
</dbReference>
<feature type="domain" description="ParB-like N-terminal" evidence="2">
    <location>
        <begin position="41"/>
        <end position="125"/>
    </location>
</feature>
<dbReference type="SUPFAM" id="SSF110849">
    <property type="entry name" value="ParB/Sulfiredoxin"/>
    <property type="match status" value="1"/>
</dbReference>
<organism evidence="3 4">
    <name type="scientific">Streptomyces leeuwenhoekii</name>
    <dbReference type="NCBI Taxonomy" id="1437453"/>
    <lineage>
        <taxon>Bacteria</taxon>
        <taxon>Bacillati</taxon>
        <taxon>Actinomycetota</taxon>
        <taxon>Actinomycetes</taxon>
        <taxon>Kitasatosporales</taxon>
        <taxon>Streptomycetaceae</taxon>
        <taxon>Streptomyces</taxon>
    </lineage>
</organism>
<gene>
    <name evidence="3" type="primary">sle_01850</name>
</gene>
<feature type="compositionally biased region" description="Basic residues" evidence="1">
    <location>
        <begin position="230"/>
        <end position="239"/>
    </location>
</feature>
<proteinExistence type="predicted"/>
<dbReference type="KEGG" id="sle:sle_01850"/>
<dbReference type="Gene3D" id="3.90.1530.10">
    <property type="entry name" value="Conserved hypothetical protein from pyrococcus furiosus pfu- 392566-001, ParB domain"/>
    <property type="match status" value="1"/>
</dbReference>
<evidence type="ECO:0000313" key="4">
    <source>
        <dbReference type="Proteomes" id="UP000035016"/>
    </source>
</evidence>
<dbReference type="AlphaFoldDB" id="A0A0F7VQD9"/>